<comment type="caution">
    <text evidence="1">The sequence shown here is derived from an EMBL/GenBank/DDBJ whole genome shotgun (WGS) entry which is preliminary data.</text>
</comment>
<dbReference type="RefSeq" id="WP_141974940.1">
    <property type="nucleotide sequence ID" value="NZ_VFPP01000001.1"/>
</dbReference>
<keyword evidence="2" id="KW-1185">Reference proteome</keyword>
<dbReference type="Proteomes" id="UP000316628">
    <property type="component" value="Unassembled WGS sequence"/>
</dbReference>
<dbReference type="EMBL" id="VFPP01000001">
    <property type="protein sequence ID" value="TQM78158.1"/>
    <property type="molecule type" value="Genomic_DNA"/>
</dbReference>
<gene>
    <name evidence="1" type="ORF">FHX81_0412</name>
</gene>
<evidence type="ECO:0000313" key="1">
    <source>
        <dbReference type="EMBL" id="TQM78158.1"/>
    </source>
</evidence>
<protein>
    <submittedName>
        <fullName evidence="1">Uncharacterized protein</fullName>
    </submittedName>
</protein>
<dbReference type="AlphaFoldDB" id="A0A543J5V0"/>
<proteinExistence type="predicted"/>
<reference evidence="1 2" key="1">
    <citation type="submission" date="2019-06" db="EMBL/GenBank/DDBJ databases">
        <title>Sequencing the genomes of 1000 actinobacteria strains.</title>
        <authorList>
            <person name="Klenk H.-P."/>
        </authorList>
    </citation>
    <scope>NUCLEOTIDE SEQUENCE [LARGE SCALE GENOMIC DNA]</scope>
    <source>
        <strain evidence="1 2">DSM 45456</strain>
    </source>
</reference>
<accession>A0A543J5V0</accession>
<evidence type="ECO:0000313" key="2">
    <source>
        <dbReference type="Proteomes" id="UP000316628"/>
    </source>
</evidence>
<name>A0A543J5V0_9PSEU</name>
<organism evidence="1 2">
    <name type="scientific">Saccharothrix saharensis</name>
    <dbReference type="NCBI Taxonomy" id="571190"/>
    <lineage>
        <taxon>Bacteria</taxon>
        <taxon>Bacillati</taxon>
        <taxon>Actinomycetota</taxon>
        <taxon>Actinomycetes</taxon>
        <taxon>Pseudonocardiales</taxon>
        <taxon>Pseudonocardiaceae</taxon>
        <taxon>Saccharothrix</taxon>
    </lineage>
</organism>
<sequence>MSGTVADPVALEADARARWASFEPRTLTGEDRDGRRLEIPPGEILAPILRRARLFGASTSLCEAVVARLVAAGVEAVVDRTREDVREDDALVVDGRGPVQVMALRAGERVVPVRPGASLLRVWAVDGAGDPADPPVAEVVVDVDADGWVPAGRIAEALAPHLA</sequence>